<dbReference type="EnsemblPlants" id="Bo4g090350.1">
    <property type="protein sequence ID" value="Bo4g090350.1"/>
    <property type="gene ID" value="Bo4g090350"/>
</dbReference>
<protein>
    <submittedName>
        <fullName evidence="1">Uncharacterized protein</fullName>
    </submittedName>
</protein>
<keyword evidence="2" id="KW-1185">Reference proteome</keyword>
<evidence type="ECO:0000313" key="1">
    <source>
        <dbReference type="EnsemblPlants" id="Bo4g090350.1"/>
    </source>
</evidence>
<accession>A0A0D3BVK4</accession>
<dbReference type="Gramene" id="Bo4g090350.1">
    <property type="protein sequence ID" value="Bo4g090350.1"/>
    <property type="gene ID" value="Bo4g090350"/>
</dbReference>
<name>A0A0D3BVK4_BRAOL</name>
<dbReference type="Proteomes" id="UP000032141">
    <property type="component" value="Chromosome C4"/>
</dbReference>
<reference evidence="1" key="2">
    <citation type="submission" date="2015-03" db="UniProtKB">
        <authorList>
            <consortium name="EnsemblPlants"/>
        </authorList>
    </citation>
    <scope>IDENTIFICATION</scope>
</reference>
<organism evidence="1 2">
    <name type="scientific">Brassica oleracea var. oleracea</name>
    <dbReference type="NCBI Taxonomy" id="109376"/>
    <lineage>
        <taxon>Eukaryota</taxon>
        <taxon>Viridiplantae</taxon>
        <taxon>Streptophyta</taxon>
        <taxon>Embryophyta</taxon>
        <taxon>Tracheophyta</taxon>
        <taxon>Spermatophyta</taxon>
        <taxon>Magnoliopsida</taxon>
        <taxon>eudicotyledons</taxon>
        <taxon>Gunneridae</taxon>
        <taxon>Pentapetalae</taxon>
        <taxon>rosids</taxon>
        <taxon>malvids</taxon>
        <taxon>Brassicales</taxon>
        <taxon>Brassicaceae</taxon>
        <taxon>Brassiceae</taxon>
        <taxon>Brassica</taxon>
    </lineage>
</organism>
<dbReference type="HOGENOM" id="CLU_835098_0_0_1"/>
<evidence type="ECO:0000313" key="2">
    <source>
        <dbReference type="Proteomes" id="UP000032141"/>
    </source>
</evidence>
<reference evidence="1 2" key="1">
    <citation type="journal article" date="2014" name="Genome Biol.">
        <title>Transcriptome and methylome profiling reveals relics of genome dominance in the mesopolyploid Brassica oleracea.</title>
        <authorList>
            <person name="Parkin I.A."/>
            <person name="Koh C."/>
            <person name="Tang H."/>
            <person name="Robinson S.J."/>
            <person name="Kagale S."/>
            <person name="Clarke W.E."/>
            <person name="Town C.D."/>
            <person name="Nixon J."/>
            <person name="Krishnakumar V."/>
            <person name="Bidwell S.L."/>
            <person name="Denoeud F."/>
            <person name="Belcram H."/>
            <person name="Links M.G."/>
            <person name="Just J."/>
            <person name="Clarke C."/>
            <person name="Bender T."/>
            <person name="Huebert T."/>
            <person name="Mason A.S."/>
            <person name="Pires J.C."/>
            <person name="Barker G."/>
            <person name="Moore J."/>
            <person name="Walley P.G."/>
            <person name="Manoli S."/>
            <person name="Batley J."/>
            <person name="Edwards D."/>
            <person name="Nelson M.N."/>
            <person name="Wang X."/>
            <person name="Paterson A.H."/>
            <person name="King G."/>
            <person name="Bancroft I."/>
            <person name="Chalhoub B."/>
            <person name="Sharpe A.G."/>
        </authorList>
    </citation>
    <scope>NUCLEOTIDE SEQUENCE</scope>
    <source>
        <strain evidence="1 2">cv. TO1000</strain>
    </source>
</reference>
<sequence length="333" mass="37671">MGDSQLSLISRFSDGVRKSRVHSICFSQPFAKLQALLIAEMIDKGEESPKVKLNDYNKALSGRQTTISSAERHCSKKIDRHYSKKIDRQCSRKSGVTVAVKGKIRGRRVRTRIDDDCAASIKRASLASIDRHLTVPIDRASRIVLKILKWVNLTTIHTCGDCLKEPKLTSNTKPDTTACLGAWYTWDRILQTSLEGSGTFWRNMVILEPFEVNQHPVAEVLPILLKIGQSASREEVIEEMKDCRSMYIHMSTRSSKGIWLLLVEPLDLERVIHKSKRAVDTLQAEIGSVEIQLSIDPVHPTSIDTVHPMSIDTVHPTSIDTVHRRRLTLFTRR</sequence>
<proteinExistence type="predicted"/>
<dbReference type="AlphaFoldDB" id="A0A0D3BVK4"/>